<dbReference type="Proteomes" id="UP000789375">
    <property type="component" value="Unassembled WGS sequence"/>
</dbReference>
<protein>
    <submittedName>
        <fullName evidence="1">2482_t:CDS:1</fullName>
    </submittedName>
</protein>
<evidence type="ECO:0000313" key="2">
    <source>
        <dbReference type="Proteomes" id="UP000789375"/>
    </source>
</evidence>
<sequence>MGLLDFAPEYIVSSLSAIAIMGDFFEKLMWFFRCFGCPFDGLFHSLNVGGEKESCCLFWLSANYFKLKNNEDSNDKGTDRHPKYRPFGFYAMKLKNKKDIMEYVKQCTAKLPMLERVSLLITSYYIIVGVKEGFSMIKGTVVFKDPKDVFKKNIEIIVDDNPIGEFPF</sequence>
<comment type="caution">
    <text evidence="1">The sequence shown here is derived from an EMBL/GenBank/DDBJ whole genome shotgun (WGS) entry which is preliminary data.</text>
</comment>
<organism evidence="1 2">
    <name type="scientific">Funneliformis mosseae</name>
    <name type="common">Endomycorrhizal fungus</name>
    <name type="synonym">Glomus mosseae</name>
    <dbReference type="NCBI Taxonomy" id="27381"/>
    <lineage>
        <taxon>Eukaryota</taxon>
        <taxon>Fungi</taxon>
        <taxon>Fungi incertae sedis</taxon>
        <taxon>Mucoromycota</taxon>
        <taxon>Glomeromycotina</taxon>
        <taxon>Glomeromycetes</taxon>
        <taxon>Glomerales</taxon>
        <taxon>Glomeraceae</taxon>
        <taxon>Funneliformis</taxon>
    </lineage>
</organism>
<accession>A0A9N9HFT9</accession>
<evidence type="ECO:0000313" key="1">
    <source>
        <dbReference type="EMBL" id="CAG8672159.1"/>
    </source>
</evidence>
<keyword evidence="2" id="KW-1185">Reference proteome</keyword>
<name>A0A9N9HFT9_FUNMO</name>
<dbReference type="AlphaFoldDB" id="A0A9N9HFT9"/>
<reference evidence="1" key="1">
    <citation type="submission" date="2021-06" db="EMBL/GenBank/DDBJ databases">
        <authorList>
            <person name="Kallberg Y."/>
            <person name="Tangrot J."/>
            <person name="Rosling A."/>
        </authorList>
    </citation>
    <scope>NUCLEOTIDE SEQUENCE</scope>
    <source>
        <strain evidence="1">87-6 pot B 2015</strain>
    </source>
</reference>
<dbReference type="EMBL" id="CAJVPP010005962">
    <property type="protein sequence ID" value="CAG8672159.1"/>
    <property type="molecule type" value="Genomic_DNA"/>
</dbReference>
<proteinExistence type="predicted"/>
<gene>
    <name evidence="1" type="ORF">FMOSSE_LOCUS12467</name>
</gene>